<dbReference type="InterPro" id="IPR046000">
    <property type="entry name" value="DUF5956"/>
</dbReference>
<dbReference type="AlphaFoldDB" id="A0A7J5B3T6"/>
<gene>
    <name evidence="1" type="ORF">F8O03_00115</name>
</gene>
<dbReference type="RefSeq" id="WP_151421863.1">
    <property type="nucleotide sequence ID" value="NZ_WBJX01000001.1"/>
</dbReference>
<dbReference type="OrthoDB" id="5113457at2"/>
<protein>
    <submittedName>
        <fullName evidence="1">Uncharacterized protein</fullName>
    </submittedName>
</protein>
<dbReference type="EMBL" id="WBJX01000001">
    <property type="protein sequence ID" value="KAB1638806.1"/>
    <property type="molecule type" value="Genomic_DNA"/>
</dbReference>
<evidence type="ECO:0000313" key="1">
    <source>
        <dbReference type="EMBL" id="KAB1638806.1"/>
    </source>
</evidence>
<keyword evidence="2" id="KW-1185">Reference proteome</keyword>
<dbReference type="Proteomes" id="UP000490386">
    <property type="component" value="Unassembled WGS sequence"/>
</dbReference>
<organism evidence="1 2">
    <name type="scientific">Pseudoclavibacter terrae</name>
    <dbReference type="NCBI Taxonomy" id="1530195"/>
    <lineage>
        <taxon>Bacteria</taxon>
        <taxon>Bacillati</taxon>
        <taxon>Actinomycetota</taxon>
        <taxon>Actinomycetes</taxon>
        <taxon>Micrococcales</taxon>
        <taxon>Microbacteriaceae</taxon>
        <taxon>Pseudoclavibacter</taxon>
    </lineage>
</organism>
<dbReference type="Pfam" id="PF19381">
    <property type="entry name" value="DUF5956"/>
    <property type="match status" value="1"/>
</dbReference>
<evidence type="ECO:0000313" key="2">
    <source>
        <dbReference type="Proteomes" id="UP000490386"/>
    </source>
</evidence>
<comment type="caution">
    <text evidence="1">The sequence shown here is derived from an EMBL/GenBank/DDBJ whole genome shotgun (WGS) entry which is preliminary data.</text>
</comment>
<proteinExistence type="predicted"/>
<name>A0A7J5B3T6_9MICO</name>
<sequence length="167" mass="18376">MPINDNEVRLAALEALPSWSWGDFAKDPPQTVQLMRLEPNGWHALIAYLAGPSWVYQEPARSDPVAATGGTDQRVDAATAGTVSGDADGTAAHDEMARYLADAGVPEPPRQVQWMLCLPQGVTEWELEHACRLAAQEVDPRDHRRIAHEVHASLRVLLNGRMPPLSW</sequence>
<accession>A0A7J5B3T6</accession>
<reference evidence="1 2" key="1">
    <citation type="submission" date="2019-09" db="EMBL/GenBank/DDBJ databases">
        <title>Phylogeny of genus Pseudoclavibacter and closely related genus.</title>
        <authorList>
            <person name="Li Y."/>
        </authorList>
    </citation>
    <scope>NUCLEOTIDE SEQUENCE [LARGE SCALE GENOMIC DNA]</scope>
    <source>
        <strain evidence="1 2">THG-MD12</strain>
    </source>
</reference>